<dbReference type="GO" id="GO:0008757">
    <property type="term" value="F:S-adenosylmethionine-dependent methyltransferase activity"/>
    <property type="evidence" value="ECO:0007669"/>
    <property type="project" value="InterPro"/>
</dbReference>
<evidence type="ECO:0000313" key="3">
    <source>
        <dbReference type="Proteomes" id="UP000294558"/>
    </source>
</evidence>
<protein>
    <submittedName>
        <fullName evidence="2">Methyltransferase family protein</fullName>
    </submittedName>
</protein>
<keyword evidence="3" id="KW-1185">Reference proteome</keyword>
<dbReference type="GO" id="GO:0032259">
    <property type="term" value="P:methylation"/>
    <property type="evidence" value="ECO:0007669"/>
    <property type="project" value="UniProtKB-KW"/>
</dbReference>
<dbReference type="InterPro" id="IPR029063">
    <property type="entry name" value="SAM-dependent_MTases_sf"/>
</dbReference>
<dbReference type="InterPro" id="IPR013216">
    <property type="entry name" value="Methyltransf_11"/>
</dbReference>
<dbReference type="Proteomes" id="UP000294558">
    <property type="component" value="Unassembled WGS sequence"/>
</dbReference>
<name>A0A4R7HZB0_9ACTN</name>
<comment type="caution">
    <text evidence="2">The sequence shown here is derived from an EMBL/GenBank/DDBJ whole genome shotgun (WGS) entry which is preliminary data.</text>
</comment>
<dbReference type="Pfam" id="PF08241">
    <property type="entry name" value="Methyltransf_11"/>
    <property type="match status" value="1"/>
</dbReference>
<dbReference type="PANTHER" id="PTHR42912:SF93">
    <property type="entry name" value="N6-ADENOSINE-METHYLTRANSFERASE TMT1A"/>
    <property type="match status" value="1"/>
</dbReference>
<keyword evidence="2" id="KW-0808">Transferase</keyword>
<evidence type="ECO:0000259" key="1">
    <source>
        <dbReference type="Pfam" id="PF08241"/>
    </source>
</evidence>
<reference evidence="2 3" key="1">
    <citation type="submission" date="2019-03" db="EMBL/GenBank/DDBJ databases">
        <title>Sequencing the genomes of 1000 actinobacteria strains.</title>
        <authorList>
            <person name="Klenk H.-P."/>
        </authorList>
    </citation>
    <scope>NUCLEOTIDE SEQUENCE [LARGE SCALE GENOMIC DNA]</scope>
    <source>
        <strain evidence="2 3">DSM 18936</strain>
    </source>
</reference>
<proteinExistence type="predicted"/>
<dbReference type="PANTHER" id="PTHR42912">
    <property type="entry name" value="METHYLTRANSFERASE"/>
    <property type="match status" value="1"/>
</dbReference>
<evidence type="ECO:0000313" key="2">
    <source>
        <dbReference type="EMBL" id="TDT15879.1"/>
    </source>
</evidence>
<dbReference type="InterPro" id="IPR050508">
    <property type="entry name" value="Methyltransf_Superfamily"/>
</dbReference>
<dbReference type="RefSeq" id="WP_133868295.1">
    <property type="nucleotide sequence ID" value="NZ_SOAU01000001.1"/>
</dbReference>
<gene>
    <name evidence="2" type="ORF">BDK89_1458</name>
</gene>
<sequence>MGSEVKQGELWSAEPAGWAGQERRHAPLFGAMIDAAGVGLGHRVLDIGCGAGHSCGLIAATGASVVGVDAAAGLIDHARRTVGDAEFHVGGIEELEFADDEFDVVFAANSVQYAADLGAALAELKRVCKPDGAVVAGLFGPPDDVTYRPVLEALGPFMPPPPPGAEPGGPFRLSSPGVLAAAFADAGLDVGAQGAVNCPFSYESWDEFWQIAHAAGPTQMAIGHSGAAAVEEANRQAVEPFVAPDGSITFDPNQFVYVVGRPATT</sequence>
<dbReference type="Gene3D" id="3.40.50.150">
    <property type="entry name" value="Vaccinia Virus protein VP39"/>
    <property type="match status" value="1"/>
</dbReference>
<dbReference type="EMBL" id="SOAU01000001">
    <property type="protein sequence ID" value="TDT15879.1"/>
    <property type="molecule type" value="Genomic_DNA"/>
</dbReference>
<keyword evidence="2" id="KW-0489">Methyltransferase</keyword>
<dbReference type="SUPFAM" id="SSF53335">
    <property type="entry name" value="S-adenosyl-L-methionine-dependent methyltransferases"/>
    <property type="match status" value="1"/>
</dbReference>
<organism evidence="2 3">
    <name type="scientific">Ilumatobacter fluminis</name>
    <dbReference type="NCBI Taxonomy" id="467091"/>
    <lineage>
        <taxon>Bacteria</taxon>
        <taxon>Bacillati</taxon>
        <taxon>Actinomycetota</taxon>
        <taxon>Acidimicrobiia</taxon>
        <taxon>Acidimicrobiales</taxon>
        <taxon>Ilumatobacteraceae</taxon>
        <taxon>Ilumatobacter</taxon>
    </lineage>
</organism>
<dbReference type="OrthoDB" id="3850475at2"/>
<dbReference type="CDD" id="cd02440">
    <property type="entry name" value="AdoMet_MTases"/>
    <property type="match status" value="1"/>
</dbReference>
<feature type="domain" description="Methyltransferase type 11" evidence="1">
    <location>
        <begin position="45"/>
        <end position="135"/>
    </location>
</feature>
<accession>A0A4R7HZB0</accession>
<dbReference type="AlphaFoldDB" id="A0A4R7HZB0"/>